<evidence type="ECO:0000256" key="4">
    <source>
        <dbReference type="ARBA" id="ARBA00010617"/>
    </source>
</evidence>
<dbReference type="PANTHER" id="PTHR24291">
    <property type="entry name" value="CYTOCHROME P450 FAMILY 4"/>
    <property type="match status" value="1"/>
</dbReference>
<keyword evidence="8" id="KW-0492">Microsome</keyword>
<evidence type="ECO:0008006" key="17">
    <source>
        <dbReference type="Google" id="ProtNLM"/>
    </source>
</evidence>
<dbReference type="AlphaFoldDB" id="A0ABD1ETP7"/>
<dbReference type="SUPFAM" id="SSF48264">
    <property type="entry name" value="Cytochrome P450"/>
    <property type="match status" value="1"/>
</dbReference>
<dbReference type="InterPro" id="IPR001128">
    <property type="entry name" value="Cyt_P450"/>
</dbReference>
<dbReference type="GO" id="GO:0005789">
    <property type="term" value="C:endoplasmic reticulum membrane"/>
    <property type="evidence" value="ECO:0007669"/>
    <property type="project" value="UniProtKB-SubCell"/>
</dbReference>
<comment type="caution">
    <text evidence="15">The sequence shown here is derived from an EMBL/GenBank/DDBJ whole genome shotgun (WGS) entry which is preliminary data.</text>
</comment>
<evidence type="ECO:0000256" key="11">
    <source>
        <dbReference type="ARBA" id="ARBA00023033"/>
    </source>
</evidence>
<evidence type="ECO:0000256" key="14">
    <source>
        <dbReference type="SAM" id="Phobius"/>
    </source>
</evidence>
<dbReference type="PRINTS" id="PR00385">
    <property type="entry name" value="P450"/>
</dbReference>
<dbReference type="FunFam" id="1.10.630.10:FF:000182">
    <property type="entry name" value="Cytochrome P450 3A4"/>
    <property type="match status" value="1"/>
</dbReference>
<keyword evidence="14" id="KW-0812">Transmembrane</keyword>
<evidence type="ECO:0000256" key="10">
    <source>
        <dbReference type="ARBA" id="ARBA00023004"/>
    </source>
</evidence>
<proteinExistence type="inferred from homology"/>
<keyword evidence="14" id="KW-1133">Transmembrane helix</keyword>
<evidence type="ECO:0000313" key="16">
    <source>
        <dbReference type="Proteomes" id="UP001566132"/>
    </source>
</evidence>
<evidence type="ECO:0000256" key="12">
    <source>
        <dbReference type="PIRSR" id="PIRSR602401-1"/>
    </source>
</evidence>
<reference evidence="15 16" key="1">
    <citation type="submission" date="2024-05" db="EMBL/GenBank/DDBJ databases">
        <title>Genetic variation in Jamaican populations of the coffee berry borer (Hypothenemus hampei).</title>
        <authorList>
            <person name="Errbii M."/>
            <person name="Myrie A."/>
        </authorList>
    </citation>
    <scope>NUCLEOTIDE SEQUENCE [LARGE SCALE GENOMIC DNA]</scope>
    <source>
        <strain evidence="15">JA-Hopewell-2020-01-JO</strain>
        <tissue evidence="15">Whole body</tissue>
    </source>
</reference>
<keyword evidence="7" id="KW-0256">Endoplasmic reticulum</keyword>
<evidence type="ECO:0000256" key="2">
    <source>
        <dbReference type="ARBA" id="ARBA00004174"/>
    </source>
</evidence>
<dbReference type="Gene3D" id="1.10.630.10">
    <property type="entry name" value="Cytochrome P450"/>
    <property type="match status" value="1"/>
</dbReference>
<protein>
    <recommendedName>
        <fullName evidence="17">Cytochrome P450</fullName>
    </recommendedName>
</protein>
<comment type="similarity">
    <text evidence="4 13">Belongs to the cytochrome P450 family.</text>
</comment>
<evidence type="ECO:0000256" key="3">
    <source>
        <dbReference type="ARBA" id="ARBA00004406"/>
    </source>
</evidence>
<evidence type="ECO:0000256" key="13">
    <source>
        <dbReference type="RuleBase" id="RU000461"/>
    </source>
</evidence>
<dbReference type="PROSITE" id="PS00086">
    <property type="entry name" value="CYTOCHROME_P450"/>
    <property type="match status" value="1"/>
</dbReference>
<comment type="cofactor">
    <cofactor evidence="1 12">
        <name>heme</name>
        <dbReference type="ChEBI" id="CHEBI:30413"/>
    </cofactor>
</comment>
<feature type="transmembrane region" description="Helical" evidence="14">
    <location>
        <begin position="6"/>
        <end position="25"/>
    </location>
</feature>
<dbReference type="EMBL" id="JBDJPC010000005">
    <property type="protein sequence ID" value="KAL1502153.1"/>
    <property type="molecule type" value="Genomic_DNA"/>
</dbReference>
<evidence type="ECO:0000256" key="9">
    <source>
        <dbReference type="ARBA" id="ARBA00023002"/>
    </source>
</evidence>
<dbReference type="Pfam" id="PF00067">
    <property type="entry name" value="p450"/>
    <property type="match status" value="1"/>
</dbReference>
<gene>
    <name evidence="15" type="ORF">ABEB36_007340</name>
</gene>
<name>A0ABD1ETP7_HYPHA</name>
<keyword evidence="16" id="KW-1185">Reference proteome</keyword>
<evidence type="ECO:0000256" key="8">
    <source>
        <dbReference type="ARBA" id="ARBA00022848"/>
    </source>
</evidence>
<evidence type="ECO:0000256" key="5">
    <source>
        <dbReference type="ARBA" id="ARBA00022617"/>
    </source>
</evidence>
<comment type="subcellular location">
    <subcellularLocation>
        <location evidence="3">Endoplasmic reticulum membrane</location>
        <topology evidence="3">Peripheral membrane protein</topology>
    </subcellularLocation>
    <subcellularLocation>
        <location evidence="2">Microsome membrane</location>
        <topology evidence="2">Peripheral membrane protein</topology>
    </subcellularLocation>
</comment>
<dbReference type="InterPro" id="IPR002401">
    <property type="entry name" value="Cyt_P450_E_grp-I"/>
</dbReference>
<keyword evidence="11 13" id="KW-0503">Monooxygenase</keyword>
<keyword evidence="14" id="KW-0472">Membrane</keyword>
<keyword evidence="6 12" id="KW-0479">Metal-binding</keyword>
<organism evidence="15 16">
    <name type="scientific">Hypothenemus hampei</name>
    <name type="common">Coffee berry borer</name>
    <dbReference type="NCBI Taxonomy" id="57062"/>
    <lineage>
        <taxon>Eukaryota</taxon>
        <taxon>Metazoa</taxon>
        <taxon>Ecdysozoa</taxon>
        <taxon>Arthropoda</taxon>
        <taxon>Hexapoda</taxon>
        <taxon>Insecta</taxon>
        <taxon>Pterygota</taxon>
        <taxon>Neoptera</taxon>
        <taxon>Endopterygota</taxon>
        <taxon>Coleoptera</taxon>
        <taxon>Polyphaga</taxon>
        <taxon>Cucujiformia</taxon>
        <taxon>Curculionidae</taxon>
        <taxon>Scolytinae</taxon>
        <taxon>Hypothenemus</taxon>
    </lineage>
</organism>
<dbReference type="InterPro" id="IPR050196">
    <property type="entry name" value="Cytochrome_P450_Monoox"/>
</dbReference>
<accession>A0ABD1ETP7</accession>
<sequence>MYSLMFFVWWLPIVLLTSVILKTYLYKKKFSKFVDILPGDNYYPIIGTSWKMLKAGRECLFDVISARHKKFGPIFRSWNGSAPMIHIYKPEHAQIILRSNVSITKGTAYKYLHDWLGKGLISGSGPKWKEHRRLITPSFHFNILDSYGEIFAKKSLAFVKHLEKYSNQGYFDITSDLSKVSLDIITETAMGVKMNCLEGNDIGVKYADSVNFYCNSVMKRYLNPLYQNGLIFRLTEIGQKCLESRNYILDFNKHVIRTRKELYQKKKSNLPEVDDLGRKTKISFLDLLLSYAEKGLTEEEIQEEVSTFMFAGFDTTVASVSYTLLELGNRPDILECVHAELDSIFMDDPDRSVTTADLNQMTYLDMVVKEVLRKYAFVPSIQRRLEEDIQIENYHIPKGVVVTISLYDLHHDPDHFPEPFKFDPDRFLPENVAKRHPYAFVPFSAGPRNCLGQKFGMRNVKTLLATVLRKFNVTSRYEYEQIKYYYEVVLRPQNGVEIALEPRK</sequence>
<dbReference type="PRINTS" id="PR00463">
    <property type="entry name" value="EP450I"/>
</dbReference>
<evidence type="ECO:0000256" key="7">
    <source>
        <dbReference type="ARBA" id="ARBA00022824"/>
    </source>
</evidence>
<evidence type="ECO:0000256" key="1">
    <source>
        <dbReference type="ARBA" id="ARBA00001971"/>
    </source>
</evidence>
<keyword evidence="9 13" id="KW-0560">Oxidoreductase</keyword>
<dbReference type="CDD" id="cd20628">
    <property type="entry name" value="CYP4"/>
    <property type="match status" value="1"/>
</dbReference>
<dbReference type="GO" id="GO:0004497">
    <property type="term" value="F:monooxygenase activity"/>
    <property type="evidence" value="ECO:0007669"/>
    <property type="project" value="UniProtKB-KW"/>
</dbReference>
<keyword evidence="5 12" id="KW-0349">Heme</keyword>
<dbReference type="InterPro" id="IPR036396">
    <property type="entry name" value="Cyt_P450_sf"/>
</dbReference>
<keyword evidence="10 12" id="KW-0408">Iron</keyword>
<dbReference type="InterPro" id="IPR017972">
    <property type="entry name" value="Cyt_P450_CS"/>
</dbReference>
<dbReference type="PANTHER" id="PTHR24291:SF209">
    <property type="entry name" value="CYTOCHROME P450-LIKE PROTEIN"/>
    <property type="match status" value="1"/>
</dbReference>
<evidence type="ECO:0000313" key="15">
    <source>
        <dbReference type="EMBL" id="KAL1502153.1"/>
    </source>
</evidence>
<feature type="binding site" description="axial binding residue" evidence="12">
    <location>
        <position position="450"/>
    </location>
    <ligand>
        <name>heme</name>
        <dbReference type="ChEBI" id="CHEBI:30413"/>
    </ligand>
    <ligandPart>
        <name>Fe</name>
        <dbReference type="ChEBI" id="CHEBI:18248"/>
    </ligandPart>
</feature>
<dbReference type="Proteomes" id="UP001566132">
    <property type="component" value="Unassembled WGS sequence"/>
</dbReference>
<dbReference type="GO" id="GO:0046872">
    <property type="term" value="F:metal ion binding"/>
    <property type="evidence" value="ECO:0007669"/>
    <property type="project" value="UniProtKB-KW"/>
</dbReference>
<evidence type="ECO:0000256" key="6">
    <source>
        <dbReference type="ARBA" id="ARBA00022723"/>
    </source>
</evidence>